<dbReference type="SUPFAM" id="SSF102741">
    <property type="entry name" value="Obg GTP-binding protein C-terminal domain"/>
    <property type="match status" value="1"/>
</dbReference>
<dbReference type="InterPro" id="IPR014100">
    <property type="entry name" value="GTP-bd_Obg/CgtA"/>
</dbReference>
<evidence type="ECO:0000256" key="3">
    <source>
        <dbReference type="ARBA" id="ARBA00022490"/>
    </source>
</evidence>
<dbReference type="Pfam" id="PF01018">
    <property type="entry name" value="GTP1_OBG"/>
    <property type="match status" value="1"/>
</dbReference>
<comment type="cofactor">
    <cofactor evidence="1 9">
        <name>Mg(2+)</name>
        <dbReference type="ChEBI" id="CHEBI:18420"/>
    </cofactor>
</comment>
<feature type="binding site" evidence="9">
    <location>
        <position position="172"/>
    </location>
    <ligand>
        <name>Mg(2+)</name>
        <dbReference type="ChEBI" id="CHEBI:18420"/>
    </ligand>
</feature>
<dbReference type="PROSITE" id="PS51710">
    <property type="entry name" value="G_OBG"/>
    <property type="match status" value="1"/>
</dbReference>
<keyword evidence="7 9" id="KW-0460">Magnesium</keyword>
<dbReference type="InterPro" id="IPR006074">
    <property type="entry name" value="GTP1-OBG_CS"/>
</dbReference>
<feature type="binding site" evidence="9">
    <location>
        <begin position="165"/>
        <end position="172"/>
    </location>
    <ligand>
        <name>GTP</name>
        <dbReference type="ChEBI" id="CHEBI:37565"/>
    </ligand>
</feature>
<dbReference type="EC" id="3.6.5.-" evidence="9"/>
<dbReference type="PROSITE" id="PS51883">
    <property type="entry name" value="OBG"/>
    <property type="match status" value="1"/>
</dbReference>
<organism evidence="13 14">
    <name type="scientific">Limnochorda pilosa</name>
    <dbReference type="NCBI Taxonomy" id="1555112"/>
    <lineage>
        <taxon>Bacteria</taxon>
        <taxon>Bacillati</taxon>
        <taxon>Bacillota</taxon>
        <taxon>Limnochordia</taxon>
        <taxon>Limnochordales</taxon>
        <taxon>Limnochordaceae</taxon>
        <taxon>Limnochorda</taxon>
    </lineage>
</organism>
<dbReference type="HAMAP" id="MF_01454">
    <property type="entry name" value="GTPase_Obg"/>
    <property type="match status" value="1"/>
</dbReference>
<evidence type="ECO:0000259" key="12">
    <source>
        <dbReference type="PROSITE" id="PS51883"/>
    </source>
</evidence>
<evidence type="ECO:0000259" key="10">
    <source>
        <dbReference type="PROSITE" id="PS51710"/>
    </source>
</evidence>
<feature type="binding site" evidence="9">
    <location>
        <begin position="282"/>
        <end position="285"/>
    </location>
    <ligand>
        <name>GTP</name>
        <dbReference type="ChEBI" id="CHEBI:37565"/>
    </ligand>
</feature>
<comment type="subunit">
    <text evidence="9">Monomer.</text>
</comment>
<dbReference type="NCBIfam" id="NF008954">
    <property type="entry name" value="PRK12296.1"/>
    <property type="match status" value="1"/>
</dbReference>
<feature type="binding site" evidence="9">
    <location>
        <begin position="190"/>
        <end position="194"/>
    </location>
    <ligand>
        <name>GTP</name>
        <dbReference type="ChEBI" id="CHEBI:37565"/>
    </ligand>
</feature>
<dbReference type="InterPro" id="IPR031167">
    <property type="entry name" value="G_OBG"/>
</dbReference>
<dbReference type="SUPFAM" id="SSF82051">
    <property type="entry name" value="Obg GTP-binding protein N-terminal domain"/>
    <property type="match status" value="1"/>
</dbReference>
<dbReference type="NCBIfam" id="TIGR02729">
    <property type="entry name" value="Obg_CgtA"/>
    <property type="match status" value="1"/>
</dbReference>
<feature type="binding site" evidence="9">
    <location>
        <begin position="311"/>
        <end position="313"/>
    </location>
    <ligand>
        <name>GTP</name>
        <dbReference type="ChEBI" id="CHEBI:37565"/>
    </ligand>
</feature>
<evidence type="ECO:0000256" key="8">
    <source>
        <dbReference type="ARBA" id="ARBA00023134"/>
    </source>
</evidence>
<dbReference type="PROSITE" id="PS00905">
    <property type="entry name" value="GTP1_OBG"/>
    <property type="match status" value="1"/>
</dbReference>
<evidence type="ECO:0000256" key="7">
    <source>
        <dbReference type="ARBA" id="ARBA00022842"/>
    </source>
</evidence>
<dbReference type="PATRIC" id="fig|1555112.3.peg.2819"/>
<dbReference type="Pfam" id="PF01926">
    <property type="entry name" value="MMR_HSR1"/>
    <property type="match status" value="1"/>
</dbReference>
<dbReference type="Pfam" id="PF09269">
    <property type="entry name" value="DUF1967"/>
    <property type="match status" value="1"/>
</dbReference>
<name>A0A0K2SNB9_LIMPI</name>
<dbReference type="RefSeq" id="WP_068139208.1">
    <property type="nucleotide sequence ID" value="NZ_AP014924.1"/>
</dbReference>
<dbReference type="NCBIfam" id="TIGR03595">
    <property type="entry name" value="Obg_CgtA_exten"/>
    <property type="match status" value="1"/>
</dbReference>
<dbReference type="InterPro" id="IPR027417">
    <property type="entry name" value="P-loop_NTPase"/>
</dbReference>
<dbReference type="Gene3D" id="3.30.300.350">
    <property type="entry name" value="GTP-binding protein OBG, C-terminal domain"/>
    <property type="match status" value="1"/>
</dbReference>
<dbReference type="PROSITE" id="PS51881">
    <property type="entry name" value="OCT"/>
    <property type="match status" value="1"/>
</dbReference>
<keyword evidence="3 9" id="KW-0963">Cytoplasm</keyword>
<feature type="domain" description="OCT" evidence="11">
    <location>
        <begin position="350"/>
        <end position="427"/>
    </location>
</feature>
<reference evidence="14" key="1">
    <citation type="submission" date="2015-07" db="EMBL/GenBank/DDBJ databases">
        <title>Complete genome sequence and phylogenetic analysis of Limnochorda pilosa.</title>
        <authorList>
            <person name="Watanabe M."/>
            <person name="Kojima H."/>
            <person name="Fukui M."/>
        </authorList>
    </citation>
    <scope>NUCLEOTIDE SEQUENCE [LARGE SCALE GENOMIC DNA]</scope>
    <source>
        <strain evidence="14">HC45</strain>
    </source>
</reference>
<dbReference type="PANTHER" id="PTHR11702:SF31">
    <property type="entry name" value="MITOCHONDRIAL RIBOSOME-ASSOCIATED GTPASE 2"/>
    <property type="match status" value="1"/>
</dbReference>
<dbReference type="PANTHER" id="PTHR11702">
    <property type="entry name" value="DEVELOPMENTALLY REGULATED GTP-BINDING PROTEIN-RELATED"/>
    <property type="match status" value="1"/>
</dbReference>
<dbReference type="GO" id="GO:0005737">
    <property type="term" value="C:cytoplasm"/>
    <property type="evidence" value="ECO:0007669"/>
    <property type="project" value="UniProtKB-SubCell"/>
</dbReference>
<evidence type="ECO:0000256" key="6">
    <source>
        <dbReference type="ARBA" id="ARBA00022801"/>
    </source>
</evidence>
<dbReference type="Gene3D" id="3.40.50.300">
    <property type="entry name" value="P-loop containing nucleotide triphosphate hydrolases"/>
    <property type="match status" value="1"/>
</dbReference>
<dbReference type="GO" id="GO:0000287">
    <property type="term" value="F:magnesium ion binding"/>
    <property type="evidence" value="ECO:0007669"/>
    <property type="project" value="InterPro"/>
</dbReference>
<keyword evidence="4 9" id="KW-0479">Metal-binding</keyword>
<reference evidence="14" key="2">
    <citation type="journal article" date="2016" name="Int. J. Syst. Evol. Microbiol.">
        <title>Complete genome sequence and cell structure of Limnochorda pilosa, a Gram-negative spore-former within the phylum Firmicutes.</title>
        <authorList>
            <person name="Watanabe M."/>
            <person name="Kojima H."/>
            <person name="Fukui M."/>
        </authorList>
    </citation>
    <scope>NUCLEOTIDE SEQUENCE [LARGE SCALE GENOMIC DNA]</scope>
    <source>
        <strain evidence="14">HC45</strain>
    </source>
</reference>
<dbReference type="GO" id="GO:0003924">
    <property type="term" value="F:GTPase activity"/>
    <property type="evidence" value="ECO:0007669"/>
    <property type="project" value="UniProtKB-UniRule"/>
</dbReference>
<dbReference type="Proteomes" id="UP000065807">
    <property type="component" value="Chromosome"/>
</dbReference>
<evidence type="ECO:0000256" key="4">
    <source>
        <dbReference type="ARBA" id="ARBA00022723"/>
    </source>
</evidence>
<keyword evidence="8 9" id="KW-0342">GTP-binding</keyword>
<dbReference type="OrthoDB" id="9807318at2"/>
<proteinExistence type="inferred from homology"/>
<evidence type="ECO:0000259" key="11">
    <source>
        <dbReference type="PROSITE" id="PS51881"/>
    </source>
</evidence>
<dbReference type="AlphaFoldDB" id="A0A0K2SNB9"/>
<evidence type="ECO:0000256" key="2">
    <source>
        <dbReference type="ARBA" id="ARBA00007699"/>
    </source>
</evidence>
<dbReference type="InterPro" id="IPR045086">
    <property type="entry name" value="OBG_GTPase"/>
</dbReference>
<gene>
    <name evidence="9" type="primary">obg</name>
    <name evidence="13" type="ORF">LIP_2777</name>
</gene>
<protein>
    <recommendedName>
        <fullName evidence="9">GTPase Obg</fullName>
        <ecNumber evidence="9">3.6.5.-</ecNumber>
    </recommendedName>
    <alternativeName>
        <fullName evidence="9">GTP-binding protein Obg</fullName>
    </alternativeName>
</protein>
<evidence type="ECO:0000313" key="13">
    <source>
        <dbReference type="EMBL" id="BAS28606.1"/>
    </source>
</evidence>
<accession>A0A0K2SNB9</accession>
<comment type="similarity">
    <text evidence="2 9">Belongs to the TRAFAC class OBG-HflX-like GTPase superfamily. OBG GTPase family.</text>
</comment>
<comment type="subcellular location">
    <subcellularLocation>
        <location evidence="9">Cytoplasm</location>
    </subcellularLocation>
</comment>
<comment type="function">
    <text evidence="9">An essential GTPase which binds GTP, GDP and possibly (p)ppGpp with moderate affinity, with high nucleotide exchange rates and a fairly low GTP hydrolysis rate. Plays a role in control of the cell cycle, stress response, ribosome biogenesis and in those bacteria that undergo differentiation, in morphogenesis control.</text>
</comment>
<dbReference type="InterPro" id="IPR006073">
    <property type="entry name" value="GTP-bd"/>
</dbReference>
<keyword evidence="14" id="KW-1185">Reference proteome</keyword>
<evidence type="ECO:0000256" key="9">
    <source>
        <dbReference type="HAMAP-Rule" id="MF_01454"/>
    </source>
</evidence>
<dbReference type="PRINTS" id="PR00326">
    <property type="entry name" value="GTP1OBG"/>
</dbReference>
<keyword evidence="5 9" id="KW-0547">Nucleotide-binding</keyword>
<dbReference type="InterPro" id="IPR006169">
    <property type="entry name" value="GTP1_OBG_dom"/>
</dbReference>
<sequence length="428" mass="45200">MWVDHVRIRVRAGDGGNGAVSFRREKYVPAGGPDGGDGGRGGNVVLVAEAGERTLVDFRYRKDFVAENGRPGAGARKHGSDGADLVLRVPVGTVVRDVATGQVLADLAEPGARAVVAWAGAGGKGNAHFATPTRQAPSFAQKGLRGEERELELELKLLADVALVGYPNAGKSSLISRCSAARPEVAAYPFTTLIPNLGVVSRGPGRSFVMADIPGLIEGASEGAGLGHQFLRHVERSGLLVQVVDASGLEGRDPVDDLRVIRSELEAYRPELLGRLRLVVANKIDLAEGRENLARLSAEAAAGGLEVLPLSAATGEGVDAFLDRVEALLATAPAPSREAAVAAPPPPKGRARAPLKEFRVEKQNDGFTVSGEALERVVARLDLENPESLRYLQHLLERSGALQALREAGAREGDTVWVGQVELEYVDD</sequence>
<dbReference type="NCBIfam" id="NF008956">
    <property type="entry name" value="PRK12299.1"/>
    <property type="match status" value="1"/>
</dbReference>
<dbReference type="CDD" id="cd01898">
    <property type="entry name" value="Obg"/>
    <property type="match status" value="1"/>
</dbReference>
<dbReference type="InterPro" id="IPR036346">
    <property type="entry name" value="GTP-bd_prot_GTP1/OBG_C_sf"/>
</dbReference>
<evidence type="ECO:0000256" key="1">
    <source>
        <dbReference type="ARBA" id="ARBA00001946"/>
    </source>
</evidence>
<keyword evidence="6 9" id="KW-0378">Hydrolase</keyword>
<dbReference type="EMBL" id="AP014924">
    <property type="protein sequence ID" value="BAS28606.1"/>
    <property type="molecule type" value="Genomic_DNA"/>
</dbReference>
<dbReference type="SUPFAM" id="SSF52540">
    <property type="entry name" value="P-loop containing nucleoside triphosphate hydrolases"/>
    <property type="match status" value="1"/>
</dbReference>
<dbReference type="NCBIfam" id="NF008955">
    <property type="entry name" value="PRK12297.1"/>
    <property type="match status" value="1"/>
</dbReference>
<dbReference type="FunFam" id="2.70.210.12:FF:000001">
    <property type="entry name" value="GTPase Obg"/>
    <property type="match status" value="1"/>
</dbReference>
<evidence type="ECO:0000313" key="14">
    <source>
        <dbReference type="Proteomes" id="UP000065807"/>
    </source>
</evidence>
<dbReference type="STRING" id="1555112.LIP_2777"/>
<dbReference type="InterPro" id="IPR015349">
    <property type="entry name" value="OCT_dom"/>
</dbReference>
<dbReference type="GO" id="GO:0005525">
    <property type="term" value="F:GTP binding"/>
    <property type="evidence" value="ECO:0007669"/>
    <property type="project" value="UniProtKB-UniRule"/>
</dbReference>
<dbReference type="Gene3D" id="2.70.210.12">
    <property type="entry name" value="GTP1/OBG domain"/>
    <property type="match status" value="1"/>
</dbReference>
<evidence type="ECO:0000256" key="5">
    <source>
        <dbReference type="ARBA" id="ARBA00022741"/>
    </source>
</evidence>
<feature type="binding site" evidence="9">
    <location>
        <position position="192"/>
    </location>
    <ligand>
        <name>Mg(2+)</name>
        <dbReference type="ChEBI" id="CHEBI:18420"/>
    </ligand>
</feature>
<feature type="binding site" evidence="9">
    <location>
        <begin position="212"/>
        <end position="215"/>
    </location>
    <ligand>
        <name>GTP</name>
        <dbReference type="ChEBI" id="CHEBI:37565"/>
    </ligand>
</feature>
<feature type="domain" description="Obg" evidence="12">
    <location>
        <begin position="1"/>
        <end position="158"/>
    </location>
</feature>
<dbReference type="InterPro" id="IPR036726">
    <property type="entry name" value="GTP1_OBG_dom_sf"/>
</dbReference>
<feature type="domain" description="OBG-type G" evidence="10">
    <location>
        <begin position="159"/>
        <end position="330"/>
    </location>
</feature>
<dbReference type="GO" id="GO:0042254">
    <property type="term" value="P:ribosome biogenesis"/>
    <property type="evidence" value="ECO:0007669"/>
    <property type="project" value="UniProtKB-UniRule"/>
</dbReference>
<dbReference type="KEGG" id="lpil:LIP_2777"/>